<protein>
    <recommendedName>
        <fullName evidence="3">ABC-2 type transport system permease protein</fullName>
    </recommendedName>
</protein>
<feature type="transmembrane region" description="Helical" evidence="1">
    <location>
        <begin position="127"/>
        <end position="151"/>
    </location>
</feature>
<sequence>MAGLAQAEITATGSGGPFGRMARRQYAALVVMRWRMVTNNLRSVQGAFEIGARGIGLIIYTIMGIALGFGLGGGAYSIVKSGHLQFMPALFWTVFLVWQVLPIALASFQEQFDLNGLLRFPVGFGSFYLLNLVFGLVDVPTILGGICSIGILTGVTLARPVLFFRATSVLAIFALFNILLARTVLAWVDRWLAKRRTREVASAIFLLMMLSLQLLNPALRSGTHFQKPDKVTAKSNQQNIMKRINAWAKTAHALEVWLPPGLAATATAESQEGMSERSLMSLGVLGLYMLATGAVLGIRLSAEFRGERLSEAPAARKRNESDTKWLLDGSGPVAAVIEKELRTIPRSMPLLFAMGAPLLTVLVISTLFRNGAMGGRPFQFAFPLCVCYALLGFTQLIFNNMGAEGTGIQMLFLSPTPIRTVLLAKNVLHGGLFALVACLAAVLASLRLGEPDLTLLTITASWVLFALPTNLAAGNLLSLTMPYRVNLGRISRQRGSQASALVSMLIQVFVMGCGAATLAICSYFDKRWLAAPILLVLAGVSLAVWMRVLGNADSLANRNRENLIATLAKAE</sequence>
<organism evidence="2">
    <name type="scientific">Telmatobacter sp. DSM 110680</name>
    <dbReference type="NCBI Taxonomy" id="3036704"/>
    <lineage>
        <taxon>Bacteria</taxon>
        <taxon>Pseudomonadati</taxon>
        <taxon>Acidobacteriota</taxon>
        <taxon>Terriglobia</taxon>
        <taxon>Terriglobales</taxon>
        <taxon>Acidobacteriaceae</taxon>
        <taxon>Telmatobacter</taxon>
    </lineage>
</organism>
<feature type="transmembrane region" description="Helical" evidence="1">
    <location>
        <begin position="422"/>
        <end position="443"/>
    </location>
</feature>
<feature type="transmembrane region" description="Helical" evidence="1">
    <location>
        <begin position="163"/>
        <end position="188"/>
    </location>
</feature>
<dbReference type="AlphaFoldDB" id="A0AAU7DPD6"/>
<feature type="transmembrane region" description="Helical" evidence="1">
    <location>
        <begin position="349"/>
        <end position="368"/>
    </location>
</feature>
<keyword evidence="1" id="KW-0812">Transmembrane</keyword>
<feature type="transmembrane region" description="Helical" evidence="1">
    <location>
        <begin position="529"/>
        <end position="550"/>
    </location>
</feature>
<feature type="transmembrane region" description="Helical" evidence="1">
    <location>
        <begin position="200"/>
        <end position="219"/>
    </location>
</feature>
<name>A0AAU7DPD6_9BACT</name>
<feature type="transmembrane region" description="Helical" evidence="1">
    <location>
        <begin position="455"/>
        <end position="477"/>
    </location>
</feature>
<proteinExistence type="predicted"/>
<evidence type="ECO:0000313" key="2">
    <source>
        <dbReference type="EMBL" id="XBH19544.1"/>
    </source>
</evidence>
<evidence type="ECO:0000256" key="1">
    <source>
        <dbReference type="SAM" id="Phobius"/>
    </source>
</evidence>
<gene>
    <name evidence="2" type="ORF">P8935_09535</name>
</gene>
<feature type="transmembrane region" description="Helical" evidence="1">
    <location>
        <begin position="498"/>
        <end position="523"/>
    </location>
</feature>
<accession>A0AAU7DPD6</accession>
<keyword evidence="1" id="KW-0472">Membrane</keyword>
<keyword evidence="1" id="KW-1133">Transmembrane helix</keyword>
<evidence type="ECO:0008006" key="3">
    <source>
        <dbReference type="Google" id="ProtNLM"/>
    </source>
</evidence>
<reference evidence="2" key="1">
    <citation type="submission" date="2023-03" db="EMBL/GenBank/DDBJ databases">
        <title>Edaphobacter sp.</title>
        <authorList>
            <person name="Huber K.J."/>
            <person name="Papendorf J."/>
            <person name="Pilke C."/>
            <person name="Bunk B."/>
            <person name="Sproeer C."/>
            <person name="Pester M."/>
        </authorList>
    </citation>
    <scope>NUCLEOTIDE SEQUENCE</scope>
    <source>
        <strain evidence="2">DSM 110680</strain>
    </source>
</reference>
<dbReference type="RefSeq" id="WP_348264763.1">
    <property type="nucleotide sequence ID" value="NZ_CP121196.1"/>
</dbReference>
<feature type="transmembrane region" description="Helical" evidence="1">
    <location>
        <begin position="279"/>
        <end position="298"/>
    </location>
</feature>
<feature type="transmembrane region" description="Helical" evidence="1">
    <location>
        <begin position="85"/>
        <end position="106"/>
    </location>
</feature>
<feature type="transmembrane region" description="Helical" evidence="1">
    <location>
        <begin position="380"/>
        <end position="401"/>
    </location>
</feature>
<feature type="transmembrane region" description="Helical" evidence="1">
    <location>
        <begin position="57"/>
        <end position="79"/>
    </location>
</feature>
<dbReference type="EMBL" id="CP121196">
    <property type="protein sequence ID" value="XBH19544.1"/>
    <property type="molecule type" value="Genomic_DNA"/>
</dbReference>